<name>A0ACA9M832_9GLOM</name>
<dbReference type="Proteomes" id="UP000789702">
    <property type="component" value="Unassembled WGS sequence"/>
</dbReference>
<evidence type="ECO:0000313" key="2">
    <source>
        <dbReference type="Proteomes" id="UP000789702"/>
    </source>
</evidence>
<evidence type="ECO:0000313" key="1">
    <source>
        <dbReference type="EMBL" id="CAG8570268.1"/>
    </source>
</evidence>
<gene>
    <name evidence="1" type="ORF">DHETER_LOCUS6029</name>
</gene>
<accession>A0ACA9M832</accession>
<sequence>DYVLTSEDLSSSSPLLIYTATMVPNSYIPDNQGGQESFVMARRLYNGVTNNKNIKSKPSSTTSNTRVTSEVELDIHLDSIEEKINPRNLLDNKHSNDKTTSFNFADLILQIQKRTPSARTTYVEPSSSTANCESSSQNTNQSIPSRVTHVEDEDDTFISDNDSIKPSHVQ</sequence>
<protein>
    <submittedName>
        <fullName evidence="1">5602_t:CDS:1</fullName>
    </submittedName>
</protein>
<dbReference type="EMBL" id="CAJVPU010007234">
    <property type="protein sequence ID" value="CAG8570268.1"/>
    <property type="molecule type" value="Genomic_DNA"/>
</dbReference>
<comment type="caution">
    <text evidence="1">The sequence shown here is derived from an EMBL/GenBank/DDBJ whole genome shotgun (WGS) entry which is preliminary data.</text>
</comment>
<reference evidence="1" key="1">
    <citation type="submission" date="2021-06" db="EMBL/GenBank/DDBJ databases">
        <authorList>
            <person name="Kallberg Y."/>
            <person name="Tangrot J."/>
            <person name="Rosling A."/>
        </authorList>
    </citation>
    <scope>NUCLEOTIDE SEQUENCE</scope>
    <source>
        <strain evidence="1">IL203A</strain>
    </source>
</reference>
<organism evidence="1 2">
    <name type="scientific">Dentiscutata heterogama</name>
    <dbReference type="NCBI Taxonomy" id="1316150"/>
    <lineage>
        <taxon>Eukaryota</taxon>
        <taxon>Fungi</taxon>
        <taxon>Fungi incertae sedis</taxon>
        <taxon>Mucoromycota</taxon>
        <taxon>Glomeromycotina</taxon>
        <taxon>Glomeromycetes</taxon>
        <taxon>Diversisporales</taxon>
        <taxon>Gigasporaceae</taxon>
        <taxon>Dentiscutata</taxon>
    </lineage>
</organism>
<feature type="non-terminal residue" evidence="1">
    <location>
        <position position="1"/>
    </location>
</feature>
<proteinExistence type="predicted"/>
<keyword evidence="2" id="KW-1185">Reference proteome</keyword>